<dbReference type="PROSITE" id="PS50885">
    <property type="entry name" value="HAMP"/>
    <property type="match status" value="1"/>
</dbReference>
<sequence length="674" mass="73850">MAKKNKKATKFISIKLKLIISFSVLILLFTISLGVLSINISSDIVMDEARNTVLSVAKEEAKLVSTRLEAQRKPLNTLASLEQVQSMEWEEQTSFLKDVLRNTTYIDIGIMHMDGTVRYTNGDTEKFELTDSISAPINGGSNGIAFSVDQDQEELILLQSVPIHVNGEIIGAIVGREDGKLLSELVADIGYKENGFGYITDEHGTTLAYPVLDYVFMEMNPIVAAQQDDTNTYTSLATMVEKVTKDATGTADYNYDGVDYIAGFDTIEGTDWSYILLAVEDEVLEAIPTLQKTLIITSIIILVIGLLIAFNIGRVIVNPIVQIINHSKEITKLNLTENVKEVYLKRNDEVGSLARSLQELTESMREIVNEINESSRQLAVSSEDLTTTSKNSSTVALEISSTVQEVSHSATEQAKNTEEGFNKAILLGKSIEMVDGYINEVNDSTVEVGGIIENGIKEMDSLSKITEESTVTTEEIYKVVSKANDSSKQIGEASNLINSIASQTSLLSLDASIEAARAGEAGSGFAVVAEEIRKLSEQTADATKIIDEVVAELQQNTTNSVESMNRAVQISKDQANSVERNRQKYEIIEQSVSHTRETMEKLSLSGKEMNEMREQILEVLNSLSAIAEENAALTEQASASMDEQTASVDEVAVASNHLAELAQKLHEVVKRFNV</sequence>
<dbReference type="Gene3D" id="3.30.450.20">
    <property type="entry name" value="PAS domain"/>
    <property type="match status" value="1"/>
</dbReference>
<keyword evidence="2" id="KW-1003">Cell membrane</keyword>
<dbReference type="SMART" id="SM00304">
    <property type="entry name" value="HAMP"/>
    <property type="match status" value="1"/>
</dbReference>
<dbReference type="Pfam" id="PF00672">
    <property type="entry name" value="HAMP"/>
    <property type="match status" value="1"/>
</dbReference>
<dbReference type="PROSITE" id="PS50111">
    <property type="entry name" value="CHEMOTAXIS_TRANSDUC_2"/>
    <property type="match status" value="1"/>
</dbReference>
<dbReference type="Proteomes" id="UP001597221">
    <property type="component" value="Unassembled WGS sequence"/>
</dbReference>
<dbReference type="PANTHER" id="PTHR32089">
    <property type="entry name" value="METHYL-ACCEPTING CHEMOTAXIS PROTEIN MCPB"/>
    <property type="match status" value="1"/>
</dbReference>
<dbReference type="Pfam" id="PF02743">
    <property type="entry name" value="dCache_1"/>
    <property type="match status" value="1"/>
</dbReference>
<proteinExistence type="inferred from homology"/>
<evidence type="ECO:0000256" key="3">
    <source>
        <dbReference type="ARBA" id="ARBA00022500"/>
    </source>
</evidence>
<evidence type="ECO:0000256" key="4">
    <source>
        <dbReference type="ARBA" id="ARBA00022692"/>
    </source>
</evidence>
<dbReference type="InterPro" id="IPR003660">
    <property type="entry name" value="HAMP_dom"/>
</dbReference>
<dbReference type="SMART" id="SM00283">
    <property type="entry name" value="MA"/>
    <property type="match status" value="1"/>
</dbReference>
<evidence type="ECO:0000256" key="5">
    <source>
        <dbReference type="ARBA" id="ARBA00022989"/>
    </source>
</evidence>
<dbReference type="RefSeq" id="WP_251516875.1">
    <property type="nucleotide sequence ID" value="NZ_JAMBON010000043.1"/>
</dbReference>
<dbReference type="Gene3D" id="1.10.287.950">
    <property type="entry name" value="Methyl-accepting chemotaxis protein"/>
    <property type="match status" value="1"/>
</dbReference>
<dbReference type="CDD" id="cd12912">
    <property type="entry name" value="PDC2_MCP_like"/>
    <property type="match status" value="1"/>
</dbReference>
<organism evidence="13 14">
    <name type="scientific">Oceanobacillus luteolus</name>
    <dbReference type="NCBI Taxonomy" id="1274358"/>
    <lineage>
        <taxon>Bacteria</taxon>
        <taxon>Bacillati</taxon>
        <taxon>Bacillota</taxon>
        <taxon>Bacilli</taxon>
        <taxon>Bacillales</taxon>
        <taxon>Bacillaceae</taxon>
        <taxon>Oceanobacillus</taxon>
    </lineage>
</organism>
<comment type="subcellular location">
    <subcellularLocation>
        <location evidence="1">Cell membrane</location>
        <topology evidence="1">Multi-pass membrane protein</topology>
    </subcellularLocation>
</comment>
<comment type="similarity">
    <text evidence="8">Belongs to the methyl-accepting chemotaxis (MCP) protein family.</text>
</comment>
<reference evidence="14" key="1">
    <citation type="journal article" date="2019" name="Int. J. Syst. Evol. Microbiol.">
        <title>The Global Catalogue of Microorganisms (GCM) 10K type strain sequencing project: providing services to taxonomists for standard genome sequencing and annotation.</title>
        <authorList>
            <consortium name="The Broad Institute Genomics Platform"/>
            <consortium name="The Broad Institute Genome Sequencing Center for Infectious Disease"/>
            <person name="Wu L."/>
            <person name="Ma J."/>
        </authorList>
    </citation>
    <scope>NUCLEOTIDE SEQUENCE [LARGE SCALE GENOMIC DNA]</scope>
    <source>
        <strain evidence="14">CGMCC 1.12376</strain>
    </source>
</reference>
<keyword evidence="5 10" id="KW-1133">Transmembrane helix</keyword>
<name>A0ABW4HW29_9BACI</name>
<keyword evidence="7 9" id="KW-0807">Transducer</keyword>
<evidence type="ECO:0000259" key="12">
    <source>
        <dbReference type="PROSITE" id="PS50885"/>
    </source>
</evidence>
<keyword evidence="3" id="KW-0145">Chemotaxis</keyword>
<feature type="domain" description="HAMP" evidence="12">
    <location>
        <begin position="314"/>
        <end position="369"/>
    </location>
</feature>
<keyword evidence="14" id="KW-1185">Reference proteome</keyword>
<evidence type="ECO:0000259" key="11">
    <source>
        <dbReference type="PROSITE" id="PS50111"/>
    </source>
</evidence>
<dbReference type="SUPFAM" id="SSF58104">
    <property type="entry name" value="Methyl-accepting chemotaxis protein (MCP) signaling domain"/>
    <property type="match status" value="1"/>
</dbReference>
<evidence type="ECO:0000256" key="2">
    <source>
        <dbReference type="ARBA" id="ARBA00022475"/>
    </source>
</evidence>
<gene>
    <name evidence="13" type="ORF">ACFSBH_15430</name>
</gene>
<dbReference type="Pfam" id="PF00015">
    <property type="entry name" value="MCPsignal"/>
    <property type="match status" value="1"/>
</dbReference>
<keyword evidence="6 10" id="KW-0472">Membrane</keyword>
<dbReference type="PANTHER" id="PTHR32089:SF112">
    <property type="entry name" value="LYSOZYME-LIKE PROTEIN-RELATED"/>
    <property type="match status" value="1"/>
</dbReference>
<keyword evidence="4 10" id="KW-0812">Transmembrane</keyword>
<feature type="domain" description="Methyl-accepting transducer" evidence="11">
    <location>
        <begin position="388"/>
        <end position="645"/>
    </location>
</feature>
<dbReference type="InterPro" id="IPR033479">
    <property type="entry name" value="dCache_1"/>
</dbReference>
<evidence type="ECO:0000313" key="13">
    <source>
        <dbReference type="EMBL" id="MFD1609005.1"/>
    </source>
</evidence>
<comment type="caution">
    <text evidence="13">The sequence shown here is derived from an EMBL/GenBank/DDBJ whole genome shotgun (WGS) entry which is preliminary data.</text>
</comment>
<feature type="transmembrane region" description="Helical" evidence="10">
    <location>
        <begin position="294"/>
        <end position="317"/>
    </location>
</feature>
<dbReference type="InterPro" id="IPR004089">
    <property type="entry name" value="MCPsignal_dom"/>
</dbReference>
<dbReference type="Gene3D" id="6.10.340.10">
    <property type="match status" value="1"/>
</dbReference>
<protein>
    <submittedName>
        <fullName evidence="13">Methyl-accepting chemotaxis protein</fullName>
    </submittedName>
</protein>
<dbReference type="EMBL" id="JBHUDE010000144">
    <property type="protein sequence ID" value="MFD1609005.1"/>
    <property type="molecule type" value="Genomic_DNA"/>
</dbReference>
<evidence type="ECO:0000256" key="9">
    <source>
        <dbReference type="PROSITE-ProRule" id="PRU00284"/>
    </source>
</evidence>
<evidence type="ECO:0000313" key="14">
    <source>
        <dbReference type="Proteomes" id="UP001597221"/>
    </source>
</evidence>
<evidence type="ECO:0000256" key="1">
    <source>
        <dbReference type="ARBA" id="ARBA00004651"/>
    </source>
</evidence>
<evidence type="ECO:0000256" key="8">
    <source>
        <dbReference type="ARBA" id="ARBA00029447"/>
    </source>
</evidence>
<dbReference type="CDD" id="cd06225">
    <property type="entry name" value="HAMP"/>
    <property type="match status" value="1"/>
</dbReference>
<evidence type="ECO:0000256" key="10">
    <source>
        <dbReference type="SAM" id="Phobius"/>
    </source>
</evidence>
<accession>A0ABW4HW29</accession>
<evidence type="ECO:0000256" key="6">
    <source>
        <dbReference type="ARBA" id="ARBA00023136"/>
    </source>
</evidence>
<evidence type="ECO:0000256" key="7">
    <source>
        <dbReference type="ARBA" id="ARBA00023224"/>
    </source>
</evidence>